<dbReference type="SUPFAM" id="SSF51197">
    <property type="entry name" value="Clavaminate synthase-like"/>
    <property type="match status" value="1"/>
</dbReference>
<dbReference type="PANTHER" id="PTHR31630:SF10">
    <property type="entry name" value="PHYTANOYL-COA DIOXYGENASE"/>
    <property type="match status" value="1"/>
</dbReference>
<organism evidence="1">
    <name type="scientific">viral metagenome</name>
    <dbReference type="NCBI Taxonomy" id="1070528"/>
    <lineage>
        <taxon>unclassified sequences</taxon>
        <taxon>metagenomes</taxon>
        <taxon>organismal metagenomes</taxon>
    </lineage>
</organism>
<dbReference type="Gene3D" id="2.60.120.620">
    <property type="entry name" value="q2cbj1_9rhob like domain"/>
    <property type="match status" value="1"/>
</dbReference>
<dbReference type="EMBL" id="MN739352">
    <property type="protein sequence ID" value="QHS99938.1"/>
    <property type="molecule type" value="Genomic_DNA"/>
</dbReference>
<protein>
    <submittedName>
        <fullName evidence="1">Uncharacterized protein</fullName>
    </submittedName>
</protein>
<dbReference type="AlphaFoldDB" id="A0A6C0C8G4"/>
<proteinExistence type="predicted"/>
<name>A0A6C0C8G4_9ZZZZ</name>
<sequence>MYPSISINDPKFKGKLSKLFMADGVVVINDVFTSKECNEYMDNIVDEFVNLGTGIDKDNITETWTTYNLPPQTRPGLFQALMSNTETVWTVRAHPNVKKIFTTLYSDLCDEKVDEFIVSGDGINIKPGFVGPFMKENTKDWAHVDQTIPDDIYKCIQGQAVLTNTSASFVASPKSHLIFDKMLTKIEHDPKSIWIKFSDADITKVKKMVLDVGGSWQIPIIAKRGSFIVWASSVVHSARLQCSSVMPTAKDRYRGWRGVIYVCYRPKQEFSAADIKRRKKVFDENRVTNHWGTKMFGKKPGNRFSYVTPKHDEIEKMINDPKLVYDKLGIPDLNDEQLELLGY</sequence>
<dbReference type="PANTHER" id="PTHR31630">
    <property type="entry name" value="PHYTANOYL-COA DIOXYGENASE-RELATED-RELATED"/>
    <property type="match status" value="1"/>
</dbReference>
<reference evidence="1" key="1">
    <citation type="journal article" date="2020" name="Nature">
        <title>Giant virus diversity and host interactions through global metagenomics.</title>
        <authorList>
            <person name="Schulz F."/>
            <person name="Roux S."/>
            <person name="Paez-Espino D."/>
            <person name="Jungbluth S."/>
            <person name="Walsh D.A."/>
            <person name="Denef V.J."/>
            <person name="McMahon K.D."/>
            <person name="Konstantinidis K.T."/>
            <person name="Eloe-Fadrosh E.A."/>
            <person name="Kyrpides N.C."/>
            <person name="Woyke T."/>
        </authorList>
    </citation>
    <scope>NUCLEOTIDE SEQUENCE</scope>
    <source>
        <strain evidence="1">GVMAG-M-3300020192-26</strain>
    </source>
</reference>
<evidence type="ECO:0000313" key="1">
    <source>
        <dbReference type="EMBL" id="QHS99938.1"/>
    </source>
</evidence>
<accession>A0A6C0C8G4</accession>